<dbReference type="PANTHER" id="PTHR35325:SF1">
    <property type="entry name" value="PHOTOSYSTEM II REACTION CENTER PROTEIN K"/>
    <property type="match status" value="1"/>
</dbReference>
<dbReference type="Gramene" id="Kaladp0101s0047.1.v1.1">
    <property type="protein sequence ID" value="Kaladp0101s0047.1.v1.1.CDS.1"/>
    <property type="gene ID" value="Kaladp0101s0047.v1.1"/>
</dbReference>
<proteinExistence type="predicted"/>
<organism evidence="10 11">
    <name type="scientific">Kalanchoe fedtschenkoi</name>
    <name type="common">Lavender scallops</name>
    <name type="synonym">South American air plant</name>
    <dbReference type="NCBI Taxonomy" id="63787"/>
    <lineage>
        <taxon>Eukaryota</taxon>
        <taxon>Viridiplantae</taxon>
        <taxon>Streptophyta</taxon>
        <taxon>Embryophyta</taxon>
        <taxon>Tracheophyta</taxon>
        <taxon>Spermatophyta</taxon>
        <taxon>Magnoliopsida</taxon>
        <taxon>eudicotyledons</taxon>
        <taxon>Gunneridae</taxon>
        <taxon>Pentapetalae</taxon>
        <taxon>Saxifragales</taxon>
        <taxon>Crassulaceae</taxon>
        <taxon>Kalanchoe</taxon>
    </lineage>
</organism>
<keyword evidence="7 9" id="KW-0472">Membrane</keyword>
<evidence type="ECO:0000313" key="10">
    <source>
        <dbReference type="EnsemblPlants" id="Kaladp0101s0047.1.v1.1.CDS.1"/>
    </source>
</evidence>
<keyword evidence="11" id="KW-1185">Reference proteome</keyword>
<accession>A0A7N1A4Y5</accession>
<evidence type="ECO:0000256" key="2">
    <source>
        <dbReference type="ARBA" id="ARBA00022469"/>
    </source>
</evidence>
<dbReference type="Proteomes" id="UP000594263">
    <property type="component" value="Unplaced"/>
</dbReference>
<dbReference type="GO" id="GO:0015979">
    <property type="term" value="P:photosynthesis"/>
    <property type="evidence" value="ECO:0007669"/>
    <property type="project" value="UniProtKB-KW"/>
</dbReference>
<keyword evidence="8" id="KW-0604">Photosystem II</keyword>
<evidence type="ECO:0000313" key="11">
    <source>
        <dbReference type="Proteomes" id="UP000594263"/>
    </source>
</evidence>
<dbReference type="AlphaFoldDB" id="A0A7N1A4Y5"/>
<keyword evidence="2" id="KW-0674">Reaction center</keyword>
<comment type="subcellular location">
    <subcellularLocation>
        <location evidence="1">Membrane</location>
        <topology evidence="1">Single-pass membrane protein</topology>
    </subcellularLocation>
</comment>
<evidence type="ECO:0000256" key="6">
    <source>
        <dbReference type="ARBA" id="ARBA00023078"/>
    </source>
</evidence>
<dbReference type="InterPro" id="IPR037270">
    <property type="entry name" value="PSII_PsbK_sf"/>
</dbReference>
<evidence type="ECO:0000256" key="3">
    <source>
        <dbReference type="ARBA" id="ARBA00022531"/>
    </source>
</evidence>
<evidence type="ECO:0000256" key="4">
    <source>
        <dbReference type="ARBA" id="ARBA00022692"/>
    </source>
</evidence>
<evidence type="ECO:0000256" key="8">
    <source>
        <dbReference type="ARBA" id="ARBA00023276"/>
    </source>
</evidence>
<evidence type="ECO:0000256" key="9">
    <source>
        <dbReference type="SAM" id="Phobius"/>
    </source>
</evidence>
<dbReference type="Pfam" id="PF02533">
    <property type="entry name" value="PsbK"/>
    <property type="match status" value="1"/>
</dbReference>
<dbReference type="GO" id="GO:0009539">
    <property type="term" value="C:photosystem II reaction center"/>
    <property type="evidence" value="ECO:0007669"/>
    <property type="project" value="InterPro"/>
</dbReference>
<evidence type="ECO:0000256" key="5">
    <source>
        <dbReference type="ARBA" id="ARBA00022989"/>
    </source>
</evidence>
<dbReference type="GO" id="GO:0005737">
    <property type="term" value="C:cytoplasm"/>
    <property type="evidence" value="ECO:0007669"/>
    <property type="project" value="UniProtKB-ARBA"/>
</dbReference>
<dbReference type="InterPro" id="IPR003687">
    <property type="entry name" value="PSII_PsbK"/>
</dbReference>
<feature type="transmembrane region" description="Helical" evidence="9">
    <location>
        <begin position="32"/>
        <end position="56"/>
    </location>
</feature>
<reference evidence="10" key="1">
    <citation type="submission" date="2021-01" db="UniProtKB">
        <authorList>
            <consortium name="EnsemblPlants"/>
        </authorList>
    </citation>
    <scope>IDENTIFICATION</scope>
</reference>
<name>A0A7N1A4Y5_KALFE</name>
<keyword evidence="4 9" id="KW-0812">Transmembrane</keyword>
<evidence type="ECO:0000256" key="7">
    <source>
        <dbReference type="ARBA" id="ARBA00023136"/>
    </source>
</evidence>
<evidence type="ECO:0000256" key="1">
    <source>
        <dbReference type="ARBA" id="ARBA00004167"/>
    </source>
</evidence>
<keyword evidence="6" id="KW-0793">Thylakoid</keyword>
<dbReference type="SUPFAM" id="SSF161037">
    <property type="entry name" value="Photosystem II reaction center protein K, PsbK"/>
    <property type="match status" value="1"/>
</dbReference>
<protein>
    <submittedName>
        <fullName evidence="10">Uncharacterized protein</fullName>
    </submittedName>
</protein>
<keyword evidence="3" id="KW-0602">Photosynthesis</keyword>
<keyword evidence="5 9" id="KW-1133">Transmembrane helix</keyword>
<dbReference type="EnsemblPlants" id="Kaladp0101s0047.1.v1.1">
    <property type="protein sequence ID" value="Kaladp0101s0047.1.v1.1.CDS.1"/>
    <property type="gene ID" value="Kaladp0101s0047.v1.1"/>
</dbReference>
<dbReference type="PANTHER" id="PTHR35325">
    <property type="match status" value="1"/>
</dbReference>
<sequence>MLNIFSLSGSCLNSDLYVIHFLFVKLPEPYAFLNPIVDLMPVIPLLFFLLAFGFWLRRRQRLGKGEGFVRLEECVGDYVEKKVHTKSKRRLARSLEKMRKKEETY</sequence>